<evidence type="ECO:0000313" key="3">
    <source>
        <dbReference type="Proteomes" id="UP000757232"/>
    </source>
</evidence>
<organism evidence="2 3">
    <name type="scientific">Sanghuangporus baumii</name>
    <name type="common">Phellinus baumii</name>
    <dbReference type="NCBI Taxonomy" id="108892"/>
    <lineage>
        <taxon>Eukaryota</taxon>
        <taxon>Fungi</taxon>
        <taxon>Dikarya</taxon>
        <taxon>Basidiomycota</taxon>
        <taxon>Agaricomycotina</taxon>
        <taxon>Agaricomycetes</taxon>
        <taxon>Hymenochaetales</taxon>
        <taxon>Hymenochaetaceae</taxon>
        <taxon>Sanghuangporus</taxon>
    </lineage>
</organism>
<protein>
    <recommendedName>
        <fullName evidence="4">Anaphase-promoting complex subunit 15</fullName>
    </recommendedName>
</protein>
<evidence type="ECO:0000313" key="2">
    <source>
        <dbReference type="EMBL" id="OCB86711.1"/>
    </source>
</evidence>
<comment type="caution">
    <text evidence="2">The sequence shown here is derived from an EMBL/GenBank/DDBJ whole genome shotgun (WGS) entry which is preliminary data.</text>
</comment>
<gene>
    <name evidence="2" type="ORF">A7U60_g6170</name>
</gene>
<feature type="compositionally biased region" description="Acidic residues" evidence="1">
    <location>
        <begin position="117"/>
        <end position="145"/>
    </location>
</feature>
<accession>A0A9Q5HVD5</accession>
<reference evidence="2" key="1">
    <citation type="submission" date="2016-06" db="EMBL/GenBank/DDBJ databases">
        <title>Draft Genome sequence of the fungus Inonotus baumii.</title>
        <authorList>
            <person name="Zhu H."/>
            <person name="Lin W."/>
        </authorList>
    </citation>
    <scope>NUCLEOTIDE SEQUENCE</scope>
    <source>
        <strain evidence="2">821</strain>
    </source>
</reference>
<sequence length="170" mass="18923">MSTVTPTLIPRLPAIPLFLPKMPTPHPTPLPPRAPDGGGMHARRNLRVEMEELSEEEEEVETQWKEAVQSRGFAHLRVIGRLLTRQEEKNDQAESESDESASAHSGDQMSAANDGENISEPEQDQLEEAEDQEQDLDASMEDLDEEGRNNETFDGDEDGEDGDADEDVEL</sequence>
<dbReference type="Proteomes" id="UP000757232">
    <property type="component" value="Unassembled WGS sequence"/>
</dbReference>
<keyword evidence="3" id="KW-1185">Reference proteome</keyword>
<name>A0A9Q5HVD5_SANBA</name>
<proteinExistence type="predicted"/>
<dbReference type="EMBL" id="LNZH02000199">
    <property type="protein sequence ID" value="OCB86711.1"/>
    <property type="molecule type" value="Genomic_DNA"/>
</dbReference>
<feature type="region of interest" description="Disordered" evidence="1">
    <location>
        <begin position="84"/>
        <end position="170"/>
    </location>
</feature>
<evidence type="ECO:0000256" key="1">
    <source>
        <dbReference type="SAM" id="MobiDB-lite"/>
    </source>
</evidence>
<evidence type="ECO:0008006" key="4">
    <source>
        <dbReference type="Google" id="ProtNLM"/>
    </source>
</evidence>
<dbReference type="AlphaFoldDB" id="A0A9Q5HVD5"/>
<feature type="compositionally biased region" description="Acidic residues" evidence="1">
    <location>
        <begin position="153"/>
        <end position="170"/>
    </location>
</feature>